<organism evidence="2 3">
    <name type="scientific">Paenibacillus oryzisoli</name>
    <dbReference type="NCBI Taxonomy" id="1850517"/>
    <lineage>
        <taxon>Bacteria</taxon>
        <taxon>Bacillati</taxon>
        <taxon>Bacillota</taxon>
        <taxon>Bacilli</taxon>
        <taxon>Bacillales</taxon>
        <taxon>Paenibacillaceae</taxon>
        <taxon>Paenibacillus</taxon>
    </lineage>
</organism>
<reference evidence="2 3" key="1">
    <citation type="submission" date="2016-05" db="EMBL/GenBank/DDBJ databases">
        <title>Paenibacillus sp. 1ZS3-15 nov., isolated from the rhizosphere soil.</title>
        <authorList>
            <person name="Zhang X.X."/>
            <person name="Zhang J."/>
        </authorList>
    </citation>
    <scope>NUCLEOTIDE SEQUENCE [LARGE SCALE GENOMIC DNA]</scope>
    <source>
        <strain evidence="2 3">1ZS3-15</strain>
    </source>
</reference>
<dbReference type="EMBL" id="LYPB01000081">
    <property type="protein sequence ID" value="OAS15647.1"/>
    <property type="molecule type" value="Genomic_DNA"/>
</dbReference>
<keyword evidence="3" id="KW-1185">Reference proteome</keyword>
<dbReference type="Proteomes" id="UP000078454">
    <property type="component" value="Unassembled WGS sequence"/>
</dbReference>
<keyword evidence="1" id="KW-0472">Membrane</keyword>
<keyword evidence="1" id="KW-0812">Transmembrane</keyword>
<feature type="transmembrane region" description="Helical" evidence="1">
    <location>
        <begin position="109"/>
        <end position="126"/>
    </location>
</feature>
<name>A0A198A3F4_9BACL</name>
<evidence type="ECO:0000256" key="1">
    <source>
        <dbReference type="SAM" id="Phobius"/>
    </source>
</evidence>
<dbReference type="STRING" id="1850517.A8708_03415"/>
<evidence type="ECO:0000313" key="3">
    <source>
        <dbReference type="Proteomes" id="UP000078454"/>
    </source>
</evidence>
<keyword evidence="1" id="KW-1133">Transmembrane helix</keyword>
<sequence length="127" mass="13780">MFAQLAVVISFDPFALIYTPSWIIRIALSIVNPCPSPFAEIAIHEIEKLGVPARNIVALPVENLKSETHIIDSIHRVDGRSILDGAMICATLFSVIGTIYGFVLYWGPIIWGLLGLIGGFFLGLATA</sequence>
<accession>A0A198A3F4</accession>
<dbReference type="AlphaFoldDB" id="A0A198A3F4"/>
<gene>
    <name evidence="2" type="ORF">A8708_03415</name>
</gene>
<comment type="caution">
    <text evidence="2">The sequence shown here is derived from an EMBL/GenBank/DDBJ whole genome shotgun (WGS) entry which is preliminary data.</text>
</comment>
<evidence type="ECO:0000313" key="2">
    <source>
        <dbReference type="EMBL" id="OAS15647.1"/>
    </source>
</evidence>
<proteinExistence type="predicted"/>
<protein>
    <submittedName>
        <fullName evidence="2">Uncharacterized protein</fullName>
    </submittedName>
</protein>